<comment type="caution">
    <text evidence="1">The sequence shown here is derived from an EMBL/GenBank/DDBJ whole genome shotgun (WGS) entry which is preliminary data.</text>
</comment>
<organism evidence="1 2">
    <name type="scientific">Parapedobacter deserti</name>
    <dbReference type="NCBI Taxonomy" id="1912957"/>
    <lineage>
        <taxon>Bacteria</taxon>
        <taxon>Pseudomonadati</taxon>
        <taxon>Bacteroidota</taxon>
        <taxon>Sphingobacteriia</taxon>
        <taxon>Sphingobacteriales</taxon>
        <taxon>Sphingobacteriaceae</taxon>
        <taxon>Parapedobacter</taxon>
    </lineage>
</organism>
<protein>
    <submittedName>
        <fullName evidence="1">Uncharacterized protein</fullName>
    </submittedName>
</protein>
<dbReference type="EMBL" id="JBHRTA010000057">
    <property type="protein sequence ID" value="MFC3199616.1"/>
    <property type="molecule type" value="Genomic_DNA"/>
</dbReference>
<gene>
    <name evidence="1" type="ORF">ACFOET_18510</name>
</gene>
<accession>A0ABV7JS67</accession>
<proteinExistence type="predicted"/>
<reference evidence="2" key="1">
    <citation type="journal article" date="2019" name="Int. J. Syst. Evol. Microbiol.">
        <title>The Global Catalogue of Microorganisms (GCM) 10K type strain sequencing project: providing services to taxonomists for standard genome sequencing and annotation.</title>
        <authorList>
            <consortium name="The Broad Institute Genomics Platform"/>
            <consortium name="The Broad Institute Genome Sequencing Center for Infectious Disease"/>
            <person name="Wu L."/>
            <person name="Ma J."/>
        </authorList>
    </citation>
    <scope>NUCLEOTIDE SEQUENCE [LARGE SCALE GENOMIC DNA]</scope>
    <source>
        <strain evidence="2">KCTC 52416</strain>
    </source>
</reference>
<evidence type="ECO:0000313" key="1">
    <source>
        <dbReference type="EMBL" id="MFC3199616.1"/>
    </source>
</evidence>
<name>A0ABV7JS67_9SPHI</name>
<evidence type="ECO:0000313" key="2">
    <source>
        <dbReference type="Proteomes" id="UP001595526"/>
    </source>
</evidence>
<keyword evidence="2" id="KW-1185">Reference proteome</keyword>
<dbReference type="RefSeq" id="WP_379025406.1">
    <property type="nucleotide sequence ID" value="NZ_JBHRTA010000057.1"/>
</dbReference>
<dbReference type="Proteomes" id="UP001595526">
    <property type="component" value="Unassembled WGS sequence"/>
</dbReference>
<sequence>MKPLIVILSLLMINSSSSEEYDIDEIYEKIELDYGTLDEDGNDISYIFTPTSIKQGRYEIEIADGSGDLYEIKGTNYFLKFTSYYGYAGYGDEGILIIGSNPYDRSFIKFDD</sequence>